<keyword evidence="9" id="KW-0808">Transferase</keyword>
<evidence type="ECO:0000256" key="7">
    <source>
        <dbReference type="SAM" id="Phobius"/>
    </source>
</evidence>
<keyword evidence="5 7" id="KW-1133">Transmembrane helix</keyword>
<reference evidence="9 10" key="1">
    <citation type="submission" date="2018-04" db="EMBL/GenBank/DDBJ databases">
        <authorList>
            <person name="Eckel V.P."/>
            <person name="Vogel R.F."/>
        </authorList>
    </citation>
    <scope>NUCLEOTIDE SEQUENCE [LARGE SCALE GENOMIC DNA]</scope>
    <source>
        <strain evidence="10">TMW 2.1764</strain>
    </source>
</reference>
<feature type="transmembrane region" description="Helical" evidence="7">
    <location>
        <begin position="55"/>
        <end position="74"/>
    </location>
</feature>
<feature type="transmembrane region" description="Helical" evidence="7">
    <location>
        <begin position="18"/>
        <end position="35"/>
    </location>
</feature>
<protein>
    <submittedName>
        <fullName evidence="9">Acyltransferase</fullName>
    </submittedName>
</protein>
<dbReference type="PANTHER" id="PTHR40074:SF2">
    <property type="entry name" value="O-ACETYLTRANSFERASE WECH"/>
    <property type="match status" value="1"/>
</dbReference>
<dbReference type="GO" id="GO:0005886">
    <property type="term" value="C:plasma membrane"/>
    <property type="evidence" value="ECO:0007669"/>
    <property type="project" value="UniProtKB-SubCell"/>
</dbReference>
<feature type="transmembrane region" description="Helical" evidence="7">
    <location>
        <begin position="182"/>
        <end position="199"/>
    </location>
</feature>
<organism evidence="9 10">
    <name type="scientific">Bifidobacterium tibiigranuli</name>
    <dbReference type="NCBI Taxonomy" id="2172043"/>
    <lineage>
        <taxon>Bacteria</taxon>
        <taxon>Bacillati</taxon>
        <taxon>Actinomycetota</taxon>
        <taxon>Actinomycetes</taxon>
        <taxon>Bifidobacteriales</taxon>
        <taxon>Bifidobacteriaceae</taxon>
        <taxon>Bifidobacterium</taxon>
    </lineage>
</organism>
<keyword evidence="10" id="KW-1185">Reference proteome</keyword>
<dbReference type="GO" id="GO:0009246">
    <property type="term" value="P:enterobacterial common antigen biosynthetic process"/>
    <property type="evidence" value="ECO:0007669"/>
    <property type="project" value="TreeGrafter"/>
</dbReference>
<feature type="transmembrane region" description="Helical" evidence="7">
    <location>
        <begin position="310"/>
        <end position="330"/>
    </location>
</feature>
<feature type="transmembrane region" description="Helical" evidence="7">
    <location>
        <begin position="211"/>
        <end position="232"/>
    </location>
</feature>
<dbReference type="AlphaFoldDB" id="A0A5N6S2E1"/>
<comment type="caution">
    <text evidence="9">The sequence shown here is derived from an EMBL/GenBank/DDBJ whole genome shotgun (WGS) entry which is preliminary data.</text>
</comment>
<evidence type="ECO:0000313" key="10">
    <source>
        <dbReference type="Proteomes" id="UP000325415"/>
    </source>
</evidence>
<dbReference type="Proteomes" id="UP000325415">
    <property type="component" value="Unassembled WGS sequence"/>
</dbReference>
<dbReference type="InterPro" id="IPR002656">
    <property type="entry name" value="Acyl_transf_3_dom"/>
</dbReference>
<evidence type="ECO:0000256" key="2">
    <source>
        <dbReference type="ARBA" id="ARBA00007400"/>
    </source>
</evidence>
<proteinExistence type="inferred from homology"/>
<keyword evidence="9" id="KW-0012">Acyltransferase</keyword>
<keyword evidence="4 7" id="KW-0812">Transmembrane</keyword>
<evidence type="ECO:0000313" key="9">
    <source>
        <dbReference type="EMBL" id="KAE8129675.1"/>
    </source>
</evidence>
<sequence>MDDDWEYADAMTKQRDSYWDLWRGVAIIAVVWIHTKSGESYAGWGHDYWVVVKKLIDFPVALFLFISGYLVNIDKLRAPGTWMKTRMVRLLIPFFVWSGVYTIIETVKSQGAVRPLATLVKFVFGFSAMPLYFILVLVQLTVLTPLLVQALHTRWVWAWYALTPAYVVLLYAWTIRTGGMPPKYYCLFPGWLCFYLMGLHLRQNQTSIPAAWMAAGFAVSTAAGVAESYALLHAGASPELAGSQLSATSVVGSCFLLLLVYAMRRPAKPSPLSALGVDSYGVYYLHILWMGLISPAFDVGGMFVSAPLPAIQAMQVVTVVAASLLTMMAVRKLAGRRPASRLLGF</sequence>
<evidence type="ECO:0000256" key="6">
    <source>
        <dbReference type="ARBA" id="ARBA00023136"/>
    </source>
</evidence>
<accession>A0A5N6S2E1</accession>
<feature type="transmembrane region" description="Helical" evidence="7">
    <location>
        <begin position="244"/>
        <end position="262"/>
    </location>
</feature>
<keyword evidence="3" id="KW-1003">Cell membrane</keyword>
<feature type="transmembrane region" description="Helical" evidence="7">
    <location>
        <begin position="124"/>
        <end position="148"/>
    </location>
</feature>
<feature type="domain" description="Acyltransferase 3" evidence="8">
    <location>
        <begin position="17"/>
        <end position="325"/>
    </location>
</feature>
<comment type="similarity">
    <text evidence="2">Belongs to the acyltransferase 3 family.</text>
</comment>
<evidence type="ECO:0000256" key="5">
    <source>
        <dbReference type="ARBA" id="ARBA00022989"/>
    </source>
</evidence>
<comment type="subcellular location">
    <subcellularLocation>
        <location evidence="1">Cell membrane</location>
        <topology evidence="1">Multi-pass membrane protein</topology>
    </subcellularLocation>
</comment>
<keyword evidence="6 7" id="KW-0472">Membrane</keyword>
<name>A0A5N6S2E1_9BIFI</name>
<dbReference type="GO" id="GO:0016413">
    <property type="term" value="F:O-acetyltransferase activity"/>
    <property type="evidence" value="ECO:0007669"/>
    <property type="project" value="TreeGrafter"/>
</dbReference>
<evidence type="ECO:0000259" key="8">
    <source>
        <dbReference type="Pfam" id="PF01757"/>
    </source>
</evidence>
<gene>
    <name evidence="9" type="ORF">DDE84_02440</name>
</gene>
<feature type="transmembrane region" description="Helical" evidence="7">
    <location>
        <begin position="86"/>
        <end position="104"/>
    </location>
</feature>
<dbReference type="EMBL" id="QDAG01000002">
    <property type="protein sequence ID" value="KAE8129675.1"/>
    <property type="molecule type" value="Genomic_DNA"/>
</dbReference>
<dbReference type="Pfam" id="PF01757">
    <property type="entry name" value="Acyl_transf_3"/>
    <property type="match status" value="1"/>
</dbReference>
<feature type="transmembrane region" description="Helical" evidence="7">
    <location>
        <begin position="155"/>
        <end position="176"/>
    </location>
</feature>
<evidence type="ECO:0000256" key="3">
    <source>
        <dbReference type="ARBA" id="ARBA00022475"/>
    </source>
</evidence>
<dbReference type="PANTHER" id="PTHR40074">
    <property type="entry name" value="O-ACETYLTRANSFERASE WECH"/>
    <property type="match status" value="1"/>
</dbReference>
<evidence type="ECO:0000256" key="1">
    <source>
        <dbReference type="ARBA" id="ARBA00004651"/>
    </source>
</evidence>
<evidence type="ECO:0000256" key="4">
    <source>
        <dbReference type="ARBA" id="ARBA00022692"/>
    </source>
</evidence>